<organism evidence="2 3">
    <name type="scientific">Arachis hypogaea</name>
    <name type="common">Peanut</name>
    <dbReference type="NCBI Taxonomy" id="3818"/>
    <lineage>
        <taxon>Eukaryota</taxon>
        <taxon>Viridiplantae</taxon>
        <taxon>Streptophyta</taxon>
        <taxon>Embryophyta</taxon>
        <taxon>Tracheophyta</taxon>
        <taxon>Spermatophyta</taxon>
        <taxon>Magnoliopsida</taxon>
        <taxon>eudicotyledons</taxon>
        <taxon>Gunneridae</taxon>
        <taxon>Pentapetalae</taxon>
        <taxon>rosids</taxon>
        <taxon>fabids</taxon>
        <taxon>Fabales</taxon>
        <taxon>Fabaceae</taxon>
        <taxon>Papilionoideae</taxon>
        <taxon>50 kb inversion clade</taxon>
        <taxon>dalbergioids sensu lato</taxon>
        <taxon>Dalbergieae</taxon>
        <taxon>Pterocarpus clade</taxon>
        <taxon>Arachis</taxon>
    </lineage>
</organism>
<protein>
    <submittedName>
        <fullName evidence="2">Uncharacterized protein</fullName>
    </submittedName>
</protein>
<name>A0A445DW69_ARAHY</name>
<gene>
    <name evidence="2" type="ORF">Ahy_A03g013773</name>
</gene>
<evidence type="ECO:0000313" key="3">
    <source>
        <dbReference type="Proteomes" id="UP000289738"/>
    </source>
</evidence>
<accession>A0A445DW69</accession>
<feature type="region of interest" description="Disordered" evidence="1">
    <location>
        <begin position="42"/>
        <end position="84"/>
    </location>
</feature>
<proteinExistence type="predicted"/>
<dbReference type="EMBL" id="SDMP01000003">
    <property type="protein sequence ID" value="RYR67425.1"/>
    <property type="molecule type" value="Genomic_DNA"/>
</dbReference>
<keyword evidence="3" id="KW-1185">Reference proteome</keyword>
<reference evidence="2 3" key="1">
    <citation type="submission" date="2019-01" db="EMBL/GenBank/DDBJ databases">
        <title>Sequencing of cultivated peanut Arachis hypogaea provides insights into genome evolution and oil improvement.</title>
        <authorList>
            <person name="Chen X."/>
        </authorList>
    </citation>
    <scope>NUCLEOTIDE SEQUENCE [LARGE SCALE GENOMIC DNA]</scope>
    <source>
        <strain evidence="3">cv. Fuhuasheng</strain>
        <tissue evidence="2">Leaves</tissue>
    </source>
</reference>
<evidence type="ECO:0000256" key="1">
    <source>
        <dbReference type="SAM" id="MobiDB-lite"/>
    </source>
</evidence>
<comment type="caution">
    <text evidence="2">The sequence shown here is derived from an EMBL/GenBank/DDBJ whole genome shotgun (WGS) entry which is preliminary data.</text>
</comment>
<dbReference type="AlphaFoldDB" id="A0A445DW69"/>
<evidence type="ECO:0000313" key="2">
    <source>
        <dbReference type="EMBL" id="RYR67425.1"/>
    </source>
</evidence>
<sequence length="84" mass="9385">MDLKSSLKEMKSDGDAMRMARSLVSDSVYVVDGVEEGNEIEITSSDVDYMAEEEPSTEKEAFDDSTDDGDHEDHFGFELEDNNP</sequence>
<dbReference type="Proteomes" id="UP000289738">
    <property type="component" value="Chromosome A03"/>
</dbReference>